<evidence type="ECO:0000313" key="3">
    <source>
        <dbReference type="Proteomes" id="UP001165297"/>
    </source>
</evidence>
<sequence length="1067" mass="116887">MRSLEGGRRLYLSSLTGQATLPFGDFALTEAAFRARYQPAYSPWTAPPRRRYIFDTPQQTPPGQGRLEIRLPPRPADARPDYQFPTAAYLLLTRPGQPAFQRLQPGSGRLHALAPGRYRVAVLLADSTCLAPAEDLVVQANGVTYVQLRPTDRQPAGQLSRRILRLLATHLDPGPATPADELRQARRTIAVVQYTEPQPGWRTISGQVTDRNSGEGLPGVTVLLKGTTIGVSTNADGTYLLQVPQDGGTLQFSSIGYVQTEKPTDRSEINVGLTIDTKQLSEVVVTGYGTQTRQSLTYAVSTVNALQGRVAGVSITGAPAQTGSVTIRGVASLPAAEQPLIMLDGLPFNGRLEDLAPADIAAAKLLKGTAAVATYGARAANGVLFITSAASRAGNDPAGRDPHLALRRNFRDYAWWRPMLITDSRGQARTEVTLPDDVTGWDTFVLGSDDHGRVGSASSLLRSFKALLAELAVPRFLVEGDRAQVLGKILNYGPDTAQVTTRFSVAGQPGLGQARQVITSTLDTLTITAPSGQDSVLVSFGLQQASGYADGEQRPIPVLPAGTRERVGTFAILSANDTTLTLPFDSRLGPVTVRLESDALPVLLSEIQHVQAYAYLCNEQAASKLKALLLEQQIRTVQQQPFKGERSINFLIRKLLQGRHQPEGLWGTWPTSEVSPWATTHVLEALLAADKAGYKVRFERDKVQQYLLRELDHSLAAVPTGPTTLPARWHYRSDDDQIRLLHVLHQLGVPADFRTYVTRLERATTGRQPLDRYLALTELRQKLGLAYQLDTLRRYRLTTQLGGAFYADTLRPGSYYRYVLRGPVGTTLLAYRLLRAQGGHEAELTRLRNYLLTLRRTDYWASTYEAAQVLETIGPDLLAAGQPALLARVQLSGATSKDIGQFPQELTLPAGAGPLTLRKQGQLPVYATAYQTRWNPAPQPAAAPFTVKTELAGQSGQRVILRAGQPVELVVTVDVKAEARYVLLEVPIPAGCSYGEHKPGNYFEVHREYLRHQAGIFIDRLPIGVHTFRVVLQPRYRGRYLLNPAKAELMYFPTNFGRSASKQVRVE</sequence>
<dbReference type="InterPro" id="IPR041246">
    <property type="entry name" value="Bact_MG10"/>
</dbReference>
<dbReference type="Proteomes" id="UP001165297">
    <property type="component" value="Unassembled WGS sequence"/>
</dbReference>
<dbReference type="InterPro" id="IPR051802">
    <property type="entry name" value="YfhM-like"/>
</dbReference>
<dbReference type="Pfam" id="PF13715">
    <property type="entry name" value="CarbopepD_reg_2"/>
    <property type="match status" value="1"/>
</dbReference>
<dbReference type="EMBL" id="JAJADQ010000002">
    <property type="protein sequence ID" value="MCB2377027.1"/>
    <property type="molecule type" value="Genomic_DNA"/>
</dbReference>
<dbReference type="PANTHER" id="PTHR40094">
    <property type="entry name" value="ALPHA-2-MACROGLOBULIN HOMOLOG"/>
    <property type="match status" value="1"/>
</dbReference>
<dbReference type="InterPro" id="IPR008969">
    <property type="entry name" value="CarboxyPept-like_regulatory"/>
</dbReference>
<dbReference type="Pfam" id="PF00207">
    <property type="entry name" value="A2M"/>
    <property type="match status" value="1"/>
</dbReference>
<evidence type="ECO:0000313" key="2">
    <source>
        <dbReference type="EMBL" id="MCB2377027.1"/>
    </source>
</evidence>
<name>A0ABS8A9F6_9BACT</name>
<comment type="caution">
    <text evidence="2">The sequence shown here is derived from an EMBL/GenBank/DDBJ whole genome shotgun (WGS) entry which is preliminary data.</text>
</comment>
<accession>A0ABS8A9F6</accession>
<proteinExistence type="predicted"/>
<dbReference type="Gene3D" id="2.170.130.10">
    <property type="entry name" value="TonB-dependent receptor, plug domain"/>
    <property type="match status" value="1"/>
</dbReference>
<dbReference type="SUPFAM" id="SSF48239">
    <property type="entry name" value="Terpenoid cyclases/Protein prenyltransferases"/>
    <property type="match status" value="1"/>
</dbReference>
<dbReference type="Gene3D" id="2.60.40.1120">
    <property type="entry name" value="Carboxypeptidase-like, regulatory domain"/>
    <property type="match status" value="1"/>
</dbReference>
<gene>
    <name evidence="2" type="ORF">LGH70_05505</name>
</gene>
<dbReference type="Gene3D" id="1.50.10.20">
    <property type="match status" value="1"/>
</dbReference>
<dbReference type="Pfam" id="PF17973">
    <property type="entry name" value="bMG10"/>
    <property type="match status" value="1"/>
</dbReference>
<protein>
    <submittedName>
        <fullName evidence="2">Carboxypeptidase-like regulatory domain-containing protein</fullName>
    </submittedName>
</protein>
<dbReference type="SUPFAM" id="SSF49464">
    <property type="entry name" value="Carboxypeptidase regulatory domain-like"/>
    <property type="match status" value="1"/>
</dbReference>
<feature type="domain" description="Alpha-2-macroglobulin" evidence="1">
    <location>
        <begin position="414"/>
        <end position="503"/>
    </location>
</feature>
<dbReference type="InterPro" id="IPR037066">
    <property type="entry name" value="Plug_dom_sf"/>
</dbReference>
<dbReference type="InterPro" id="IPR008930">
    <property type="entry name" value="Terpenoid_cyclase/PrenylTrfase"/>
</dbReference>
<organism evidence="2 3">
    <name type="scientific">Hymenobacter nitidus</name>
    <dbReference type="NCBI Taxonomy" id="2880929"/>
    <lineage>
        <taxon>Bacteria</taxon>
        <taxon>Pseudomonadati</taxon>
        <taxon>Bacteroidota</taxon>
        <taxon>Cytophagia</taxon>
        <taxon>Cytophagales</taxon>
        <taxon>Hymenobacteraceae</taxon>
        <taxon>Hymenobacter</taxon>
    </lineage>
</organism>
<dbReference type="InterPro" id="IPR001599">
    <property type="entry name" value="Macroglobln_a2"/>
</dbReference>
<dbReference type="SUPFAM" id="SSF56935">
    <property type="entry name" value="Porins"/>
    <property type="match status" value="1"/>
</dbReference>
<keyword evidence="3" id="KW-1185">Reference proteome</keyword>
<reference evidence="2" key="1">
    <citation type="submission" date="2021-10" db="EMBL/GenBank/DDBJ databases">
        <authorList>
            <person name="Dean J.D."/>
            <person name="Kim M.K."/>
            <person name="Newey C.N."/>
            <person name="Stoker T.S."/>
            <person name="Thompson D.W."/>
            <person name="Grose J.H."/>
        </authorList>
    </citation>
    <scope>NUCLEOTIDE SEQUENCE</scope>
    <source>
        <strain evidence="2">BT635</strain>
    </source>
</reference>
<dbReference type="PANTHER" id="PTHR40094:SF1">
    <property type="entry name" value="UBIQUITIN DOMAIN-CONTAINING PROTEIN"/>
    <property type="match status" value="1"/>
</dbReference>
<dbReference type="SMART" id="SM01360">
    <property type="entry name" value="A2M"/>
    <property type="match status" value="1"/>
</dbReference>
<evidence type="ECO:0000259" key="1">
    <source>
        <dbReference type="SMART" id="SM01360"/>
    </source>
</evidence>